<dbReference type="InterPro" id="IPR018062">
    <property type="entry name" value="HTH_AraC-typ_CS"/>
</dbReference>
<comment type="caution">
    <text evidence="5">The sequence shown here is derived from an EMBL/GenBank/DDBJ whole genome shotgun (WGS) entry which is preliminary data.</text>
</comment>
<dbReference type="PANTHER" id="PTHR46796:SF6">
    <property type="entry name" value="ARAC SUBFAMILY"/>
    <property type="match status" value="1"/>
</dbReference>
<dbReference type="RefSeq" id="WP_244762176.1">
    <property type="nucleotide sequence ID" value="NZ_JALJCJ010000004.1"/>
</dbReference>
<proteinExistence type="predicted"/>
<dbReference type="SMART" id="SM00342">
    <property type="entry name" value="HTH_ARAC"/>
    <property type="match status" value="1"/>
</dbReference>
<dbReference type="PROSITE" id="PS01124">
    <property type="entry name" value="HTH_ARAC_FAMILY_2"/>
    <property type="match status" value="1"/>
</dbReference>
<dbReference type="PROSITE" id="PS00041">
    <property type="entry name" value="HTH_ARAC_FAMILY_1"/>
    <property type="match status" value="1"/>
</dbReference>
<feature type="domain" description="HTH araC/xylS-type" evidence="4">
    <location>
        <begin position="214"/>
        <end position="314"/>
    </location>
</feature>
<reference evidence="5" key="1">
    <citation type="submission" date="2022-04" db="EMBL/GenBank/DDBJ databases">
        <title>Shinella lacus sp. nov., a novel member of the genus Shinella from water.</title>
        <authorList>
            <person name="Deng Y."/>
        </authorList>
    </citation>
    <scope>NUCLEOTIDE SEQUENCE</scope>
    <source>
        <strain evidence="5">JCM 31239</strain>
    </source>
</reference>
<keyword evidence="1" id="KW-0805">Transcription regulation</keyword>
<dbReference type="Pfam" id="PF12833">
    <property type="entry name" value="HTH_18"/>
    <property type="match status" value="1"/>
</dbReference>
<evidence type="ECO:0000256" key="1">
    <source>
        <dbReference type="ARBA" id="ARBA00023015"/>
    </source>
</evidence>
<keyword evidence="2" id="KW-0238">DNA-binding</keyword>
<dbReference type="InterPro" id="IPR020449">
    <property type="entry name" value="Tscrpt_reg_AraC-type_HTH"/>
</dbReference>
<protein>
    <submittedName>
        <fullName evidence="5">Helix-turn-helix transcriptional regulator</fullName>
    </submittedName>
</protein>
<dbReference type="PRINTS" id="PR00032">
    <property type="entry name" value="HTHARAC"/>
</dbReference>
<evidence type="ECO:0000313" key="5">
    <source>
        <dbReference type="EMBL" id="MDO6120437.1"/>
    </source>
</evidence>
<dbReference type="Proteomes" id="UP001177080">
    <property type="component" value="Unassembled WGS sequence"/>
</dbReference>
<evidence type="ECO:0000313" key="6">
    <source>
        <dbReference type="Proteomes" id="UP001177080"/>
    </source>
</evidence>
<dbReference type="SUPFAM" id="SSF46689">
    <property type="entry name" value="Homeodomain-like"/>
    <property type="match status" value="1"/>
</dbReference>
<dbReference type="InterPro" id="IPR050204">
    <property type="entry name" value="AraC_XylS_family_regulators"/>
</dbReference>
<sequence length="325" mass="35798">MAGKVRIATRDLAERDRVPFVRDFYGRTILGLDMAPLVDADFDIDMSVVQLDGLGVAHGSISSLTATRTSALVADGNSNILMGMCDSDFMMADAYGDTQVISAGEILLMPLDQKFAWTFPEAGMTTAIHIDRAALISRFPRFEPKGIHRLNTGVPGADLLFTYARALHQSESVTNEAASLASRQLLDLAAFVIAEANNTDEIGAAASVREERFRAVKRDVARHFHEPSLSIHDVAARQDVTPRYLQRLFDENGTTFTTHLQNMRLEFARARLVNAKSPVRILDVALEAGFTDLSTFNRLFRKRFAVTPSSFRRDHREVAPAGAAA</sequence>
<evidence type="ECO:0000259" key="4">
    <source>
        <dbReference type="PROSITE" id="PS01124"/>
    </source>
</evidence>
<accession>A0ABT8X9W1</accession>
<keyword evidence="3" id="KW-0804">Transcription</keyword>
<dbReference type="EMBL" id="WHSC02000002">
    <property type="protein sequence ID" value="MDO6120437.1"/>
    <property type="molecule type" value="Genomic_DNA"/>
</dbReference>
<name>A0ABT8X9W1_9HYPH</name>
<organism evidence="5 6">
    <name type="scientific">Shinella curvata</name>
    <dbReference type="NCBI Taxonomy" id="1817964"/>
    <lineage>
        <taxon>Bacteria</taxon>
        <taxon>Pseudomonadati</taxon>
        <taxon>Pseudomonadota</taxon>
        <taxon>Alphaproteobacteria</taxon>
        <taxon>Hyphomicrobiales</taxon>
        <taxon>Rhizobiaceae</taxon>
        <taxon>Shinella</taxon>
    </lineage>
</organism>
<gene>
    <name evidence="5" type="ORF">GB928_004500</name>
</gene>
<dbReference type="InterPro" id="IPR009057">
    <property type="entry name" value="Homeodomain-like_sf"/>
</dbReference>
<dbReference type="Gene3D" id="1.10.10.60">
    <property type="entry name" value="Homeodomain-like"/>
    <property type="match status" value="1"/>
</dbReference>
<evidence type="ECO:0000256" key="2">
    <source>
        <dbReference type="ARBA" id="ARBA00023125"/>
    </source>
</evidence>
<dbReference type="InterPro" id="IPR018060">
    <property type="entry name" value="HTH_AraC"/>
</dbReference>
<evidence type="ECO:0000256" key="3">
    <source>
        <dbReference type="ARBA" id="ARBA00023163"/>
    </source>
</evidence>
<dbReference type="PANTHER" id="PTHR46796">
    <property type="entry name" value="HTH-TYPE TRANSCRIPTIONAL ACTIVATOR RHAS-RELATED"/>
    <property type="match status" value="1"/>
</dbReference>
<keyword evidence="6" id="KW-1185">Reference proteome</keyword>